<name>A0A9E8VB55_9VIRU</name>
<evidence type="ECO:0000313" key="2">
    <source>
        <dbReference type="Proteomes" id="UP001156932"/>
    </source>
</evidence>
<reference evidence="1 2" key="1">
    <citation type="submission" date="2022-10" db="EMBL/GenBank/DDBJ databases">
        <title>Evolutionary Diversification of Methanotrophic Ca. Methanophagales (ANME-1) and Their Expansive Virome.</title>
        <authorList>
            <person name="Laso-Perez R."/>
            <person name="Wu F."/>
            <person name="Cremiere A."/>
            <person name="Speth D.R."/>
            <person name="Magyar J.S."/>
            <person name="Krupovic M."/>
            <person name="Orphan V.J."/>
        </authorList>
    </citation>
    <scope>NUCLEOTIDE SEQUENCE [LARGE SCALE GENOMIC DNA]</scope>
</reference>
<protein>
    <submittedName>
        <fullName evidence="1">Uncharacterized protein</fullName>
    </submittedName>
</protein>
<sequence length="137" mass="16050">MTFDEYSSAFPQFEEKYISKIAYPHLLFIQIQKIMDSIDAGGDGKEELESLKALLKPSWRVEIDVKTERCRREMEREINRIARVKERVGITTYKEMKRAAIVRYVREYVQHVIEKLDEVGLLLIEERGVLRGGGLML</sequence>
<organism evidence="1 2">
    <name type="scientific">Methanophagales virus GBV303</name>
    <dbReference type="NCBI Taxonomy" id="2986514"/>
    <lineage>
        <taxon>Viruses</taxon>
        <taxon>Viruses incertae sedis</taxon>
        <taxon>Itzamnaviridae</taxon>
        <taxon>Demiitzamnavirus</taxon>
        <taxon>Demiitzamnavirus mexicoense</taxon>
    </lineage>
</organism>
<proteinExistence type="predicted"/>
<evidence type="ECO:0000313" key="1">
    <source>
        <dbReference type="EMBL" id="WAE39661.1"/>
    </source>
</evidence>
<accession>A0A9E8VB55</accession>
<dbReference type="EMBL" id="OP880254">
    <property type="protein sequence ID" value="WAE39661.1"/>
    <property type="molecule type" value="Genomic_DNA"/>
</dbReference>
<dbReference type="Proteomes" id="UP001156932">
    <property type="component" value="Segment"/>
</dbReference>
<keyword evidence="2" id="KW-1185">Reference proteome</keyword>
<gene>
    <name evidence="1" type="ORF">NNKAGPMP_00025</name>
</gene>